<dbReference type="InterPro" id="IPR050857">
    <property type="entry name" value="D-2-hydroxyacid_DH"/>
</dbReference>
<keyword evidence="8" id="KW-1185">Reference proteome</keyword>
<reference evidence="7 8" key="1">
    <citation type="journal article" date="2004" name="Environ. Microbiol.">
        <title>Phylogeny-function analysis of (meta)genomic libraries: screening for expression of ribosomal RNA genes by large-insert library fluorescent in situ hybridization (LIL-FISH).</title>
        <authorList>
            <person name="Leveau J.H."/>
            <person name="Gerards S."/>
            <person name="de Boer W."/>
            <person name="van Veen J.A."/>
        </authorList>
    </citation>
    <scope>NUCLEOTIDE SEQUENCE [LARGE SCALE GENOMIC DNA]</scope>
    <source>
        <strain evidence="7 8">Ter331</strain>
    </source>
</reference>
<evidence type="ECO:0000256" key="3">
    <source>
        <dbReference type="ARBA" id="ARBA00023027"/>
    </source>
</evidence>
<dbReference type="InterPro" id="IPR036291">
    <property type="entry name" value="NAD(P)-bd_dom_sf"/>
</dbReference>
<dbReference type="Pfam" id="PF02826">
    <property type="entry name" value="2-Hacid_dh_C"/>
    <property type="match status" value="1"/>
</dbReference>
<feature type="domain" description="D-isomer specific 2-hydroxyacid dehydrogenase catalytic" evidence="5">
    <location>
        <begin position="10"/>
        <end position="323"/>
    </location>
</feature>
<reference evidence="7 8" key="2">
    <citation type="journal article" date="2006" name="J. Microbiol. Methods">
        <title>Genomic flank-sequencing of plasposon insertion sites for rapid identification of functional genes.</title>
        <authorList>
            <person name="Leveau J.H."/>
            <person name="Gerards S."/>
            <person name="Fritsche K."/>
            <person name="Zondag G."/>
            <person name="van Veen J.A."/>
        </authorList>
    </citation>
    <scope>NUCLEOTIDE SEQUENCE [LARGE SCALE GENOMIC DNA]</scope>
    <source>
        <strain evidence="7 8">Ter331</strain>
    </source>
</reference>
<dbReference type="RefSeq" id="WP_014008397.1">
    <property type="nucleotide sequence ID" value="NC_015856.1"/>
</dbReference>
<evidence type="ECO:0000256" key="4">
    <source>
        <dbReference type="RuleBase" id="RU003719"/>
    </source>
</evidence>
<dbReference type="Gene3D" id="3.40.50.720">
    <property type="entry name" value="NAD(P)-binding Rossmann-like Domain"/>
    <property type="match status" value="2"/>
</dbReference>
<sequence length="330" mass="35857">MKIAVLDDYQDSVRHLDSFRLLDGHDVKVFNNSARGVGQLAIRLADFEALVLIRERSSFSRALLQKLPKLKLISQTGKVSGHIDVEAATECGIAIVEGIGDPTAPAELTWALIMAASRRIPRYVSNLQQGQWQSVSAIPRNDVLGTVLKGRTLAIWGYGKIGRMIAGYGKAFGMRVLVWGREASLAAAQKDGYEAAASKQQFFAEADVLSLHLRLNDATRGIVEAADLALMKSSAIFVNTSRAELVAEGALEPALQQGRPGFAALDVFETEPLAPDSPLLRMENVLASPHLGYVEKDSYELYFRIAFQNVLDFAGGAPKNVLNPDALLPK</sequence>
<dbReference type="SUPFAM" id="SSF51735">
    <property type="entry name" value="NAD(P)-binding Rossmann-fold domains"/>
    <property type="match status" value="1"/>
</dbReference>
<dbReference type="CDD" id="cd12169">
    <property type="entry name" value="PGDH_like_1"/>
    <property type="match status" value="1"/>
</dbReference>
<evidence type="ECO:0000259" key="5">
    <source>
        <dbReference type="Pfam" id="PF00389"/>
    </source>
</evidence>
<dbReference type="InterPro" id="IPR006139">
    <property type="entry name" value="D-isomer_2_OHA_DH_cat_dom"/>
</dbReference>
<evidence type="ECO:0000256" key="2">
    <source>
        <dbReference type="ARBA" id="ARBA00023002"/>
    </source>
</evidence>
<dbReference type="AlphaFoldDB" id="G0AFS8"/>
<dbReference type="Proteomes" id="UP000008392">
    <property type="component" value="Chromosome"/>
</dbReference>
<dbReference type="GO" id="GO:0051287">
    <property type="term" value="F:NAD binding"/>
    <property type="evidence" value="ECO:0007669"/>
    <property type="project" value="InterPro"/>
</dbReference>
<evidence type="ECO:0000313" key="8">
    <source>
        <dbReference type="Proteomes" id="UP000008392"/>
    </source>
</evidence>
<dbReference type="HOGENOM" id="CLU_019796_1_3_4"/>
<protein>
    <submittedName>
        <fullName evidence="7">D-3-phosphoglycerate dehydrogenase</fullName>
        <ecNumber evidence="7">1.1.1.95</ecNumber>
    </submittedName>
</protein>
<name>G0AFS8_COLFT</name>
<keyword evidence="2 4" id="KW-0560">Oxidoreductase</keyword>
<keyword evidence="3" id="KW-0520">NAD</keyword>
<comment type="similarity">
    <text evidence="1 4">Belongs to the D-isomer specific 2-hydroxyacid dehydrogenase family.</text>
</comment>
<reference evidence="7 8" key="4">
    <citation type="journal article" date="2010" name="Environ. Microbiol.">
        <title>The bacterial genus Collimonas: mycophagy, weathering and other adaptive solutions to life in oligotrophic soil environments.</title>
        <authorList>
            <person name="Leveau J.H."/>
            <person name="Uroz S."/>
            <person name="de Boer W."/>
        </authorList>
    </citation>
    <scope>NUCLEOTIDE SEQUENCE [LARGE SCALE GENOMIC DNA]</scope>
    <source>
        <strain evidence="7 8">Ter331</strain>
    </source>
</reference>
<reference evidence="7 8" key="5">
    <citation type="journal article" date="2011" name="ISME J.">
        <title>Dual transcriptional profiling of a bacterial/fungal confrontation: Collimonas fungivorans versus Aspergillus niger.</title>
        <authorList>
            <person name="Mela F."/>
            <person name="Fritsche K."/>
            <person name="de Boer W."/>
            <person name="van Veen J.A."/>
            <person name="de Graaff L.H."/>
            <person name="van den Berg M."/>
            <person name="Leveau J.H."/>
        </authorList>
    </citation>
    <scope>NUCLEOTIDE SEQUENCE [LARGE SCALE GENOMIC DNA]</scope>
    <source>
        <strain evidence="7 8">Ter331</strain>
    </source>
</reference>
<dbReference type="InterPro" id="IPR006140">
    <property type="entry name" value="D-isomer_DH_NAD-bd"/>
</dbReference>
<dbReference type="KEGG" id="cfu:CFU_4427"/>
<organism evidence="7 8">
    <name type="scientific">Collimonas fungivorans (strain Ter331)</name>
    <dbReference type="NCBI Taxonomy" id="1005048"/>
    <lineage>
        <taxon>Bacteria</taxon>
        <taxon>Pseudomonadati</taxon>
        <taxon>Pseudomonadota</taxon>
        <taxon>Betaproteobacteria</taxon>
        <taxon>Burkholderiales</taxon>
        <taxon>Oxalobacteraceae</taxon>
        <taxon>Collimonas</taxon>
    </lineage>
</organism>
<reference evidence="8" key="6">
    <citation type="submission" date="2011-05" db="EMBL/GenBank/DDBJ databases">
        <title>Complete sequence of Collimonas fungivorans Ter331.</title>
        <authorList>
            <person name="Leveau J.H."/>
        </authorList>
    </citation>
    <scope>NUCLEOTIDE SEQUENCE [LARGE SCALE GENOMIC DNA]</scope>
    <source>
        <strain evidence="8">Ter331</strain>
    </source>
</reference>
<dbReference type="SUPFAM" id="SSF52283">
    <property type="entry name" value="Formate/glycerate dehydrogenase catalytic domain-like"/>
    <property type="match status" value="1"/>
</dbReference>
<proteinExistence type="inferred from homology"/>
<dbReference type="EC" id="1.1.1.95" evidence="7"/>
<evidence type="ECO:0000313" key="7">
    <source>
        <dbReference type="EMBL" id="AEK64248.1"/>
    </source>
</evidence>
<dbReference type="EMBL" id="CP002745">
    <property type="protein sequence ID" value="AEK64248.1"/>
    <property type="molecule type" value="Genomic_DNA"/>
</dbReference>
<evidence type="ECO:0000256" key="1">
    <source>
        <dbReference type="ARBA" id="ARBA00005854"/>
    </source>
</evidence>
<evidence type="ECO:0000259" key="6">
    <source>
        <dbReference type="Pfam" id="PF02826"/>
    </source>
</evidence>
<gene>
    <name evidence="7" type="primary">serA</name>
    <name evidence="7" type="ordered locus">CFU_4427</name>
</gene>
<dbReference type="PANTHER" id="PTHR42789:SF1">
    <property type="entry name" value="D-ISOMER SPECIFIC 2-HYDROXYACID DEHYDROGENASE FAMILY PROTEIN (AFU_ORTHOLOGUE AFUA_6G10090)"/>
    <property type="match status" value="1"/>
</dbReference>
<dbReference type="GO" id="GO:0004617">
    <property type="term" value="F:phosphoglycerate dehydrogenase activity"/>
    <property type="evidence" value="ECO:0007669"/>
    <property type="project" value="UniProtKB-EC"/>
</dbReference>
<dbReference type="PANTHER" id="PTHR42789">
    <property type="entry name" value="D-ISOMER SPECIFIC 2-HYDROXYACID DEHYDROGENASE FAMILY PROTEIN (AFU_ORTHOLOGUE AFUA_6G10090)"/>
    <property type="match status" value="1"/>
</dbReference>
<accession>G0AFS8</accession>
<feature type="domain" description="D-isomer specific 2-hydroxyacid dehydrogenase NAD-binding" evidence="6">
    <location>
        <begin position="111"/>
        <end position="292"/>
    </location>
</feature>
<reference evidence="7 8" key="3">
    <citation type="journal article" date="2008" name="FEMS Microbiol. Ecol.">
        <title>Identification and characterization of genes underlying chitinolysis in Collimonas fungivorans Ter331.</title>
        <authorList>
            <person name="Fritsche K."/>
            <person name="de Boer W."/>
            <person name="Gerards S."/>
            <person name="van den Berg M."/>
            <person name="van Veen J.A."/>
            <person name="Leveau J.H."/>
        </authorList>
    </citation>
    <scope>NUCLEOTIDE SEQUENCE [LARGE SCALE GENOMIC DNA]</scope>
    <source>
        <strain evidence="7 8">Ter331</strain>
    </source>
</reference>
<dbReference type="STRING" id="1005048.CFU_4427"/>
<dbReference type="eggNOG" id="COG0111">
    <property type="taxonomic scope" value="Bacteria"/>
</dbReference>
<dbReference type="Pfam" id="PF00389">
    <property type="entry name" value="2-Hacid_dh"/>
    <property type="match status" value="1"/>
</dbReference>